<evidence type="ECO:0000313" key="3">
    <source>
        <dbReference type="EMBL" id="PTQ83205.1"/>
    </source>
</evidence>
<feature type="compositionally biased region" description="Basic and acidic residues" evidence="1">
    <location>
        <begin position="32"/>
        <end position="41"/>
    </location>
</feature>
<evidence type="ECO:0000313" key="5">
    <source>
        <dbReference type="EMBL" id="SEQ54711.1"/>
    </source>
</evidence>
<dbReference type="Proteomes" id="UP000181998">
    <property type="component" value="Unassembled WGS sequence"/>
</dbReference>
<accession>A0A0S3AKQ4</accession>
<reference evidence="4 6" key="1">
    <citation type="submission" date="2016-10" db="EMBL/GenBank/DDBJ databases">
        <authorList>
            <person name="de Groot N.N."/>
        </authorList>
    </citation>
    <scope>NUCLEOTIDE SEQUENCE [LARGE SCALE GENOMIC DNA]</scope>
    <source>
        <strain evidence="4">Nm10</strain>
        <strain evidence="5 6">Nm9</strain>
    </source>
</reference>
<keyword evidence="7" id="KW-1185">Reference proteome</keyword>
<gene>
    <name evidence="3" type="ORF">C8R28_10247</name>
    <name evidence="4" type="ORF">SAMN05216406_1308</name>
    <name evidence="5" type="ORF">SAMN05421510_10807</name>
</gene>
<dbReference type="EMBL" id="FNLN01000030">
    <property type="protein sequence ID" value="SDU16961.1"/>
    <property type="molecule type" value="Genomic_DNA"/>
</dbReference>
<feature type="compositionally biased region" description="Polar residues" evidence="1">
    <location>
        <begin position="61"/>
        <end position="88"/>
    </location>
</feature>
<feature type="region of interest" description="Disordered" evidence="1">
    <location>
        <begin position="32"/>
        <end position="88"/>
    </location>
</feature>
<reference evidence="3 8" key="3">
    <citation type="submission" date="2018-04" db="EMBL/GenBank/DDBJ databases">
        <title>Active sludge and wastewater microbial communities from Klosterneuburg, Austria.</title>
        <authorList>
            <person name="Wagner M."/>
        </authorList>
    </citation>
    <scope>NUCLEOTIDE SEQUENCE [LARGE SCALE GENOMIC DNA]</scope>
    <source>
        <strain evidence="3 8">Nm4</strain>
    </source>
</reference>
<proteinExistence type="predicted"/>
<evidence type="ECO:0000313" key="7">
    <source>
        <dbReference type="Proteomes" id="UP000182882"/>
    </source>
</evidence>
<dbReference type="EMBL" id="FOFX01000080">
    <property type="protein sequence ID" value="SEQ54711.1"/>
    <property type="molecule type" value="Genomic_DNA"/>
</dbReference>
<dbReference type="Proteomes" id="UP000182882">
    <property type="component" value="Unassembled WGS sequence"/>
</dbReference>
<feature type="signal peptide" evidence="2">
    <location>
        <begin position="1"/>
        <end position="19"/>
    </location>
</feature>
<organism evidence="3 8">
    <name type="scientific">Nitrosomonas ureae</name>
    <dbReference type="NCBI Taxonomy" id="44577"/>
    <lineage>
        <taxon>Bacteria</taxon>
        <taxon>Pseudomonadati</taxon>
        <taxon>Pseudomonadota</taxon>
        <taxon>Betaproteobacteria</taxon>
        <taxon>Nitrosomonadales</taxon>
        <taxon>Nitrosomonadaceae</taxon>
        <taxon>Nitrosomonas</taxon>
    </lineage>
</organism>
<protein>
    <submittedName>
        <fullName evidence="3">Uncharacterized protein</fullName>
    </submittedName>
</protein>
<feature type="chain" id="PRO_5014239347" evidence="2">
    <location>
        <begin position="20"/>
        <end position="88"/>
    </location>
</feature>
<evidence type="ECO:0000256" key="2">
    <source>
        <dbReference type="SAM" id="SignalP"/>
    </source>
</evidence>
<dbReference type="Proteomes" id="UP000244110">
    <property type="component" value="Unassembled WGS sequence"/>
</dbReference>
<reference evidence="7" key="2">
    <citation type="submission" date="2016-10" db="EMBL/GenBank/DDBJ databases">
        <authorList>
            <person name="Varghese N."/>
            <person name="Submissions S."/>
        </authorList>
    </citation>
    <scope>NUCLEOTIDE SEQUENCE [LARGE SCALE GENOMIC DNA]</scope>
    <source>
        <strain evidence="7">Nm10</strain>
    </source>
</reference>
<keyword evidence="2" id="KW-0732">Signal</keyword>
<dbReference type="KEGG" id="nur:ATY38_11235"/>
<sequence length="88" mass="9444">MNKVLIAFLLAIFILPASALLADYGDDLKKRDEQKIKENHKNPPLQPSGTSPAPTYDPSGTPGNLKSPTGIDSNNKSGNNSQDPGQRK</sequence>
<dbReference type="AlphaFoldDB" id="A0A0S3AKQ4"/>
<name>A0A0S3AKQ4_9PROT</name>
<dbReference type="OrthoDB" id="9931068at2"/>
<evidence type="ECO:0000313" key="8">
    <source>
        <dbReference type="Proteomes" id="UP000244110"/>
    </source>
</evidence>
<dbReference type="EMBL" id="QAOL01000024">
    <property type="protein sequence ID" value="PTQ83205.1"/>
    <property type="molecule type" value="Genomic_DNA"/>
</dbReference>
<evidence type="ECO:0000313" key="4">
    <source>
        <dbReference type="EMBL" id="SDU16961.1"/>
    </source>
</evidence>
<evidence type="ECO:0000313" key="6">
    <source>
        <dbReference type="Proteomes" id="UP000181998"/>
    </source>
</evidence>
<evidence type="ECO:0000256" key="1">
    <source>
        <dbReference type="SAM" id="MobiDB-lite"/>
    </source>
</evidence>